<accession>A0A2Z6IBV5</accession>
<dbReference type="AlphaFoldDB" id="A0A2Z6IBV5"/>
<keyword evidence="3" id="KW-1185">Reference proteome</keyword>
<sequence length="241" mass="26657">MFDDGRVRPVWGHVFRFESVANAEKVRMFMRIGNFVKEWSEADSASELRKRALKKNAMLRYFLTPEGEPDETMLERDFDAIDAALNAAGITVSVRTMPCSAEDVIETCRRPGTFEACFLGGRAEPETALLSGHGTKALTGRFLVGFLALSIRNEPLRRVEKAFSEPRRSASSVGKSSASGKPEKPQAEEVIFDELRNVLDTVEVVFSGSDARYILLTDAQKAIAEKLGCPGVFDRVPDFGD</sequence>
<proteinExistence type="predicted"/>
<dbReference type="RefSeq" id="WP_120176764.1">
    <property type="nucleotide sequence ID" value="NZ_AP018786.1"/>
</dbReference>
<evidence type="ECO:0000256" key="1">
    <source>
        <dbReference type="SAM" id="MobiDB-lite"/>
    </source>
</evidence>
<feature type="compositionally biased region" description="Low complexity" evidence="1">
    <location>
        <begin position="169"/>
        <end position="180"/>
    </location>
</feature>
<feature type="region of interest" description="Disordered" evidence="1">
    <location>
        <begin position="162"/>
        <end position="186"/>
    </location>
</feature>
<evidence type="ECO:0000313" key="3">
    <source>
        <dbReference type="Proteomes" id="UP000271003"/>
    </source>
</evidence>
<evidence type="ECO:0000313" key="2">
    <source>
        <dbReference type="EMBL" id="BBF23127.1"/>
    </source>
</evidence>
<dbReference type="KEGG" id="sutt:SUTMEG_10180"/>
<reference evidence="2 3" key="1">
    <citation type="journal article" date="2018" name="Int. J. Syst. Evol. Microbiol.">
        <title>Mesosutterella multiformis gen. nov., sp. nov., a member of the family Sutterellaceae and Sutterella megalosphaeroides sp. nov., isolated from human faeces.</title>
        <authorList>
            <person name="Sakamoto M."/>
            <person name="Ikeyama N."/>
            <person name="Kunihiro T."/>
            <person name="Iino T."/>
            <person name="Yuki M."/>
            <person name="Ohkuma M."/>
        </authorList>
    </citation>
    <scope>NUCLEOTIDE SEQUENCE [LARGE SCALE GENOMIC DNA]</scope>
    <source>
        <strain evidence="2 3">6FBBBH3</strain>
    </source>
</reference>
<gene>
    <name evidence="2" type="ORF">SUTMEG_10180</name>
</gene>
<organism evidence="2 3">
    <name type="scientific">Sutterella megalosphaeroides</name>
    <dbReference type="NCBI Taxonomy" id="2494234"/>
    <lineage>
        <taxon>Bacteria</taxon>
        <taxon>Pseudomonadati</taxon>
        <taxon>Pseudomonadota</taxon>
        <taxon>Betaproteobacteria</taxon>
        <taxon>Burkholderiales</taxon>
        <taxon>Sutterellaceae</taxon>
        <taxon>Sutterella</taxon>
    </lineage>
</organism>
<dbReference type="OrthoDB" id="1828538at2"/>
<protein>
    <submittedName>
        <fullName evidence="2">Uncharacterized protein</fullName>
    </submittedName>
</protein>
<dbReference type="EMBL" id="AP018786">
    <property type="protein sequence ID" value="BBF23127.1"/>
    <property type="molecule type" value="Genomic_DNA"/>
</dbReference>
<dbReference type="Proteomes" id="UP000271003">
    <property type="component" value="Chromosome"/>
</dbReference>
<name>A0A2Z6IBV5_9BURK</name>